<dbReference type="AlphaFoldDB" id="A0A841DEZ8"/>
<feature type="region of interest" description="Disordered" evidence="1">
    <location>
        <begin position="1"/>
        <end position="32"/>
    </location>
</feature>
<evidence type="ECO:0008006" key="4">
    <source>
        <dbReference type="Google" id="ProtNLM"/>
    </source>
</evidence>
<sequence length="318" mass="33716">MDETTTGQAQGSETVMRETHADETAARERAGGTAVRELRVAGTPVASYVWEPDLPPADAPRPYLHPVRTLAGTAVTEYRPDDHVHHLGVSLAVADVGGVNFWGGRTFVRDRGATWLDDHGRQRHDAFDELPGGFGELLTWIGPDGATVAREERTVLARPVAGKTPAGAWALDFSFALTVREPLEIKSSACKGRPGAGYGGFFWRAPKDAAGLAVFTGEGEGETAVHGSRTPWLALVSDAWSLVFVQAGPVDPWFVRVAEYPGVGPALAWDRPLAVADTLRRRVVTAVADGRLDRAAAAELAATAADLPDPAGTAETAP</sequence>
<organism evidence="2 3">
    <name type="scientific">Planomonospora venezuelensis</name>
    <dbReference type="NCBI Taxonomy" id="1999"/>
    <lineage>
        <taxon>Bacteria</taxon>
        <taxon>Bacillati</taxon>
        <taxon>Actinomycetota</taxon>
        <taxon>Actinomycetes</taxon>
        <taxon>Streptosporangiales</taxon>
        <taxon>Streptosporangiaceae</taxon>
        <taxon>Planomonospora</taxon>
    </lineage>
</organism>
<protein>
    <recommendedName>
        <fullName evidence="4">Methane oxygenase PmoA</fullName>
    </recommendedName>
</protein>
<feature type="compositionally biased region" description="Basic and acidic residues" evidence="1">
    <location>
        <begin position="15"/>
        <end position="30"/>
    </location>
</feature>
<comment type="caution">
    <text evidence="2">The sequence shown here is derived from an EMBL/GenBank/DDBJ whole genome shotgun (WGS) entry which is preliminary data.</text>
</comment>
<name>A0A841DEZ8_PLAVE</name>
<dbReference type="EMBL" id="JACHJJ010000034">
    <property type="protein sequence ID" value="MBB5967497.1"/>
    <property type="molecule type" value="Genomic_DNA"/>
</dbReference>
<gene>
    <name evidence="2" type="ORF">FHS22_006804</name>
</gene>
<proteinExistence type="predicted"/>
<keyword evidence="3" id="KW-1185">Reference proteome</keyword>
<accession>A0A841DEZ8</accession>
<reference evidence="2 3" key="1">
    <citation type="submission" date="2020-08" db="EMBL/GenBank/DDBJ databases">
        <title>Genomic Encyclopedia of Type Strains, Phase III (KMG-III): the genomes of soil and plant-associated and newly described type strains.</title>
        <authorList>
            <person name="Whitman W."/>
        </authorList>
    </citation>
    <scope>NUCLEOTIDE SEQUENCE [LARGE SCALE GENOMIC DNA]</scope>
    <source>
        <strain evidence="2 3">CECT 3303</strain>
    </source>
</reference>
<evidence type="ECO:0000256" key="1">
    <source>
        <dbReference type="SAM" id="MobiDB-lite"/>
    </source>
</evidence>
<feature type="compositionally biased region" description="Polar residues" evidence="1">
    <location>
        <begin position="1"/>
        <end position="13"/>
    </location>
</feature>
<dbReference type="RefSeq" id="WP_338048059.1">
    <property type="nucleotide sequence ID" value="NZ_BAAAWZ010000001.1"/>
</dbReference>
<evidence type="ECO:0000313" key="3">
    <source>
        <dbReference type="Proteomes" id="UP000562352"/>
    </source>
</evidence>
<dbReference type="Proteomes" id="UP000562352">
    <property type="component" value="Unassembled WGS sequence"/>
</dbReference>
<evidence type="ECO:0000313" key="2">
    <source>
        <dbReference type="EMBL" id="MBB5967497.1"/>
    </source>
</evidence>
<dbReference type="InterPro" id="IPR029475">
    <property type="entry name" value="DUF6807"/>
</dbReference>
<dbReference type="Pfam" id="PF14100">
    <property type="entry name" value="DUF6807"/>
    <property type="match status" value="1"/>
</dbReference>